<dbReference type="VEuPathDB" id="FungiDB:PV08_11474"/>
<protein>
    <submittedName>
        <fullName evidence="2">Uncharacterized protein</fullName>
    </submittedName>
</protein>
<gene>
    <name evidence="2" type="ORF">PV08_11474</name>
</gene>
<dbReference type="GeneID" id="27338557"/>
<keyword evidence="3" id="KW-1185">Reference proteome</keyword>
<dbReference type="RefSeq" id="XP_016230726.1">
    <property type="nucleotide sequence ID" value="XM_016385782.1"/>
</dbReference>
<feature type="compositionally biased region" description="Basic and acidic residues" evidence="1">
    <location>
        <begin position="113"/>
        <end position="136"/>
    </location>
</feature>
<evidence type="ECO:0000313" key="3">
    <source>
        <dbReference type="Proteomes" id="UP000053328"/>
    </source>
</evidence>
<feature type="region of interest" description="Disordered" evidence="1">
    <location>
        <begin position="104"/>
        <end position="139"/>
    </location>
</feature>
<accession>A0A0D2AVT1</accession>
<feature type="compositionally biased region" description="Basic and acidic residues" evidence="1">
    <location>
        <begin position="1"/>
        <end position="15"/>
    </location>
</feature>
<feature type="region of interest" description="Disordered" evidence="1">
    <location>
        <begin position="1"/>
        <end position="72"/>
    </location>
</feature>
<sequence>MEAVTEAHPDRKVKDAAVPSRATASLKVKRMASIPEEPNEMPKFRVEVKAKARQSESDSEPEDDPPCLGNCDLEAQGQSEQVLEYVAKIREAIVLQGLRVQCEEETLDEAESEVTKTELHEEKFRSGTTENKKRESGLFTMSAKTKDALNGLKAKRQSVFGDVEAMTRHAVSAFKVGSKESTPFETPNSDIARSKVRSAGTRISRALSARQGVTSMQDTTPLKPQTTRTAVVTAAPPSPDSRCEKDDDKETHLIQFDINSLSETDTDDGEDTALLSSQNLSSKPGIARSRSRSRSNAQSGKRYRLPTPYRYRSRESRHVEMSRRVRKGLGAARGVVADVKVAAKNVLSVYRKVGGWSKL</sequence>
<dbReference type="OrthoDB" id="4157279at2759"/>
<feature type="region of interest" description="Disordered" evidence="1">
    <location>
        <begin position="179"/>
        <end position="306"/>
    </location>
</feature>
<proteinExistence type="predicted"/>
<dbReference type="HOGENOM" id="CLU_891463_0_0_1"/>
<name>A0A0D2AVT1_9EURO</name>
<evidence type="ECO:0000256" key="1">
    <source>
        <dbReference type="SAM" id="MobiDB-lite"/>
    </source>
</evidence>
<feature type="compositionally biased region" description="Low complexity" evidence="1">
    <location>
        <begin position="226"/>
        <end position="235"/>
    </location>
</feature>
<dbReference type="Proteomes" id="UP000053328">
    <property type="component" value="Unassembled WGS sequence"/>
</dbReference>
<feature type="compositionally biased region" description="Polar residues" evidence="1">
    <location>
        <begin position="179"/>
        <end position="191"/>
    </location>
</feature>
<feature type="compositionally biased region" description="Basic and acidic residues" evidence="1">
    <location>
        <begin position="40"/>
        <end position="56"/>
    </location>
</feature>
<feature type="compositionally biased region" description="Basic and acidic residues" evidence="1">
    <location>
        <begin position="241"/>
        <end position="252"/>
    </location>
</feature>
<dbReference type="AlphaFoldDB" id="A0A0D2AVT1"/>
<organism evidence="2 3">
    <name type="scientific">Exophiala spinifera</name>
    <dbReference type="NCBI Taxonomy" id="91928"/>
    <lineage>
        <taxon>Eukaryota</taxon>
        <taxon>Fungi</taxon>
        <taxon>Dikarya</taxon>
        <taxon>Ascomycota</taxon>
        <taxon>Pezizomycotina</taxon>
        <taxon>Eurotiomycetes</taxon>
        <taxon>Chaetothyriomycetidae</taxon>
        <taxon>Chaetothyriales</taxon>
        <taxon>Herpotrichiellaceae</taxon>
        <taxon>Exophiala</taxon>
    </lineage>
</organism>
<reference evidence="2 3" key="1">
    <citation type="submission" date="2015-01" db="EMBL/GenBank/DDBJ databases">
        <title>The Genome Sequence of Exophiala spinifera CBS89968.</title>
        <authorList>
            <consortium name="The Broad Institute Genomics Platform"/>
            <person name="Cuomo C."/>
            <person name="de Hoog S."/>
            <person name="Gorbushina A."/>
            <person name="Stielow B."/>
            <person name="Teixiera M."/>
            <person name="Abouelleil A."/>
            <person name="Chapman S.B."/>
            <person name="Priest M."/>
            <person name="Young S.K."/>
            <person name="Wortman J."/>
            <person name="Nusbaum C."/>
            <person name="Birren B."/>
        </authorList>
    </citation>
    <scope>NUCLEOTIDE SEQUENCE [LARGE SCALE GENOMIC DNA]</scope>
    <source>
        <strain evidence="2 3">CBS 89968</strain>
    </source>
</reference>
<dbReference type="EMBL" id="KN847500">
    <property type="protein sequence ID" value="KIW10510.1"/>
    <property type="molecule type" value="Genomic_DNA"/>
</dbReference>
<feature type="compositionally biased region" description="Polar residues" evidence="1">
    <location>
        <begin position="211"/>
        <end position="225"/>
    </location>
</feature>
<evidence type="ECO:0000313" key="2">
    <source>
        <dbReference type="EMBL" id="KIW10510.1"/>
    </source>
</evidence>